<name>A0A843W368_COLES</name>
<dbReference type="AlphaFoldDB" id="A0A843W368"/>
<accession>A0A843W368</accession>
<evidence type="ECO:0000313" key="2">
    <source>
        <dbReference type="Proteomes" id="UP000652761"/>
    </source>
</evidence>
<proteinExistence type="predicted"/>
<sequence>MYVLAELAIVDEGGRGREDTPNTCKLSPNTKLQRSLVAHLHSIHLTPLCVRAPILSSAPYLLRSYSSLVQVLMPIEGSSPPYGPPAPAARLLSTDFFSSGVPGLGVVRRQMPVFVFMGCV</sequence>
<evidence type="ECO:0000313" key="1">
    <source>
        <dbReference type="EMBL" id="MQM02466.1"/>
    </source>
</evidence>
<organism evidence="1 2">
    <name type="scientific">Colocasia esculenta</name>
    <name type="common">Wild taro</name>
    <name type="synonym">Arum esculentum</name>
    <dbReference type="NCBI Taxonomy" id="4460"/>
    <lineage>
        <taxon>Eukaryota</taxon>
        <taxon>Viridiplantae</taxon>
        <taxon>Streptophyta</taxon>
        <taxon>Embryophyta</taxon>
        <taxon>Tracheophyta</taxon>
        <taxon>Spermatophyta</taxon>
        <taxon>Magnoliopsida</taxon>
        <taxon>Liliopsida</taxon>
        <taxon>Araceae</taxon>
        <taxon>Aroideae</taxon>
        <taxon>Colocasieae</taxon>
        <taxon>Colocasia</taxon>
    </lineage>
</organism>
<dbReference type="EMBL" id="NMUH01002860">
    <property type="protein sequence ID" value="MQM02466.1"/>
    <property type="molecule type" value="Genomic_DNA"/>
</dbReference>
<protein>
    <submittedName>
        <fullName evidence="1">Uncharacterized protein</fullName>
    </submittedName>
</protein>
<reference evidence="1" key="1">
    <citation type="submission" date="2017-07" db="EMBL/GenBank/DDBJ databases">
        <title>Taro Niue Genome Assembly and Annotation.</title>
        <authorList>
            <person name="Atibalentja N."/>
            <person name="Keating K."/>
            <person name="Fields C.J."/>
        </authorList>
    </citation>
    <scope>NUCLEOTIDE SEQUENCE</scope>
    <source>
        <strain evidence="1">Niue_2</strain>
        <tissue evidence="1">Leaf</tissue>
    </source>
</reference>
<keyword evidence="2" id="KW-1185">Reference proteome</keyword>
<dbReference type="Proteomes" id="UP000652761">
    <property type="component" value="Unassembled WGS sequence"/>
</dbReference>
<gene>
    <name evidence="1" type="ORF">Taro_035244</name>
</gene>
<comment type="caution">
    <text evidence="1">The sequence shown here is derived from an EMBL/GenBank/DDBJ whole genome shotgun (WGS) entry which is preliminary data.</text>
</comment>